<dbReference type="Gene3D" id="1.10.287.130">
    <property type="match status" value="1"/>
</dbReference>
<feature type="transmembrane region" description="Helical" evidence="4">
    <location>
        <begin position="229"/>
        <end position="253"/>
    </location>
</feature>
<accession>A0ABV0ECT7</accession>
<dbReference type="InterPro" id="IPR003594">
    <property type="entry name" value="HATPase_dom"/>
</dbReference>
<feature type="transmembrane region" description="Helical" evidence="4">
    <location>
        <begin position="259"/>
        <end position="285"/>
    </location>
</feature>
<dbReference type="GO" id="GO:0004673">
    <property type="term" value="F:protein histidine kinase activity"/>
    <property type="evidence" value="ECO:0007669"/>
    <property type="project" value="UniProtKB-EC"/>
</dbReference>
<dbReference type="SMART" id="SM00065">
    <property type="entry name" value="GAF"/>
    <property type="match status" value="1"/>
</dbReference>
<dbReference type="InterPro" id="IPR003661">
    <property type="entry name" value="HisK_dim/P_dom"/>
</dbReference>
<dbReference type="PRINTS" id="PR00344">
    <property type="entry name" value="BCTRLSENSOR"/>
</dbReference>
<evidence type="ECO:0000256" key="2">
    <source>
        <dbReference type="ARBA" id="ARBA00012438"/>
    </source>
</evidence>
<feature type="transmembrane region" description="Helical" evidence="4">
    <location>
        <begin position="6"/>
        <end position="26"/>
    </location>
</feature>
<dbReference type="EMBL" id="JBAJEX010000002">
    <property type="protein sequence ID" value="MEO1766478.1"/>
    <property type="molecule type" value="Genomic_DNA"/>
</dbReference>
<feature type="transmembrane region" description="Helical" evidence="4">
    <location>
        <begin position="59"/>
        <end position="79"/>
    </location>
</feature>
<dbReference type="Gene3D" id="3.30.565.10">
    <property type="entry name" value="Histidine kinase-like ATPase, C-terminal domain"/>
    <property type="match status" value="1"/>
</dbReference>
<dbReference type="InterPro" id="IPR004358">
    <property type="entry name" value="Sig_transdc_His_kin-like_C"/>
</dbReference>
<dbReference type="PROSITE" id="PS50109">
    <property type="entry name" value="HIS_KIN"/>
    <property type="match status" value="1"/>
</dbReference>
<sequence>MHIGVLSYGLAALAFFLFALLLLLNWRGRLQGALLAAAAASTAIWAGTLTYSLIVSSAWPGAVMALEYARDGLWLAFLYQLLESRVRVAGKAPTRLRRRFLVGLVVLALLALASIAASGLPHLALPGWLRSLGGLGLLLASLTGMALIEQLYRNAAETERWAIKYFCLGLGALFAYDFYLYSEGLLLKHLDEDVWSARGLANALVVPLLAVSAARNPQWSVNLHVSRRMVFHTATLMGAGVYLLLMAAAGYYIRYFGGSWGAVLQSVFLFGALVVLAVVVFSGAMRARLKVFLSKHFFSYKYDYREEWLRFTRTLSTGEPTAVRERALQAVAGLVDSPGAALWLAQEDGSFTFAAHWNFPVSPEPVAQAASLVRFLRSRQWVVNLEEYADSPDLYGDLVLPAWLEARRDAWLVVPLMVHEDLIGFMVLAHPRSRRGFNWEDSDLLKTAGRQAAAHLAQASALEALAQARQFESFNRFSAFVVHDVKNVVAQLSLMLKNAERHKHNPEFQEDMLATVDHAVQKMSRLLSQLRAGYQSAQGVGLLNLRDVLASVVAEKAAYRPQPRFETAVEEAWVVAERERLARVLGHLVQNAIEATPDTGRVEVTLDAVDGQAVIQVRDTGRGMDETFLHTQLFRPFASTKRAGMGIGAYECREYVRELKGDIRVESRLGKGTTFTLTLPLTRRDNQREGAWPLEGASSG</sequence>
<keyword evidence="7" id="KW-1185">Reference proteome</keyword>
<dbReference type="Gene3D" id="3.30.450.40">
    <property type="match status" value="1"/>
</dbReference>
<dbReference type="Proteomes" id="UP001482231">
    <property type="component" value="Unassembled WGS sequence"/>
</dbReference>
<protein>
    <recommendedName>
        <fullName evidence="2">histidine kinase</fullName>
        <ecNumber evidence="2">2.7.13.3</ecNumber>
    </recommendedName>
</protein>
<evidence type="ECO:0000313" key="6">
    <source>
        <dbReference type="EMBL" id="MEO1766478.1"/>
    </source>
</evidence>
<dbReference type="Pfam" id="PF13185">
    <property type="entry name" value="GAF_2"/>
    <property type="match status" value="1"/>
</dbReference>
<dbReference type="InterPro" id="IPR036890">
    <property type="entry name" value="HATPase_C_sf"/>
</dbReference>
<dbReference type="NCBIfam" id="TIGR02916">
    <property type="entry name" value="PEP_his_kin"/>
    <property type="match status" value="1"/>
</dbReference>
<reference evidence="6 7" key="1">
    <citation type="submission" date="2024-02" db="EMBL/GenBank/DDBJ databases">
        <title>New thermophilic sulfur-oxidizing bacteria from a hot springs of the Uzon caldera (Kamchatka, Russia).</title>
        <authorList>
            <person name="Dukat A.M."/>
            <person name="Elcheninov A.G."/>
            <person name="Frolov E.N."/>
        </authorList>
    </citation>
    <scope>NUCLEOTIDE SEQUENCE [LARGE SCALE GENOMIC DNA]</scope>
    <source>
        <strain evidence="6 7">AK1</strain>
    </source>
</reference>
<feature type="transmembrane region" description="Helical" evidence="4">
    <location>
        <begin position="161"/>
        <end position="179"/>
    </location>
</feature>
<dbReference type="Pfam" id="PF02518">
    <property type="entry name" value="HATPase_c"/>
    <property type="match status" value="1"/>
</dbReference>
<dbReference type="InterPro" id="IPR003018">
    <property type="entry name" value="GAF"/>
</dbReference>
<evidence type="ECO:0000256" key="4">
    <source>
        <dbReference type="SAM" id="Phobius"/>
    </source>
</evidence>
<evidence type="ECO:0000259" key="5">
    <source>
        <dbReference type="PROSITE" id="PS50109"/>
    </source>
</evidence>
<organism evidence="6 7">
    <name type="scientific">Thiobacter aerophilum</name>
    <dbReference type="NCBI Taxonomy" id="3121275"/>
    <lineage>
        <taxon>Bacteria</taxon>
        <taxon>Pseudomonadati</taxon>
        <taxon>Pseudomonadota</taxon>
        <taxon>Betaproteobacteria</taxon>
        <taxon>Burkholderiales</taxon>
        <taxon>Thiobacteraceae</taxon>
        <taxon>Thiobacter</taxon>
    </lineage>
</organism>
<evidence type="ECO:0000256" key="1">
    <source>
        <dbReference type="ARBA" id="ARBA00000085"/>
    </source>
</evidence>
<keyword evidence="4" id="KW-1133">Transmembrane helix</keyword>
<dbReference type="EC" id="2.7.13.3" evidence="2"/>
<keyword evidence="6" id="KW-0808">Transferase</keyword>
<name>A0ABV0ECT7_9BURK</name>
<proteinExistence type="predicted"/>
<dbReference type="RefSeq" id="WP_347307566.1">
    <property type="nucleotide sequence ID" value="NZ_JBAJEX010000002.1"/>
</dbReference>
<dbReference type="SUPFAM" id="SSF47384">
    <property type="entry name" value="Homodimeric domain of signal transducing histidine kinase"/>
    <property type="match status" value="1"/>
</dbReference>
<dbReference type="PANTHER" id="PTHR43547">
    <property type="entry name" value="TWO-COMPONENT HISTIDINE KINASE"/>
    <property type="match status" value="1"/>
</dbReference>
<gene>
    <name evidence="6" type="primary">prsK</name>
    <name evidence="6" type="ORF">V6E02_04550</name>
</gene>
<feature type="transmembrane region" description="Helical" evidence="4">
    <location>
        <begin position="33"/>
        <end position="53"/>
    </location>
</feature>
<dbReference type="InterPro" id="IPR014265">
    <property type="entry name" value="XrtA/PrsK"/>
</dbReference>
<keyword evidence="4" id="KW-0812">Transmembrane</keyword>
<dbReference type="PANTHER" id="PTHR43547:SF2">
    <property type="entry name" value="HYBRID SIGNAL TRANSDUCTION HISTIDINE KINASE C"/>
    <property type="match status" value="1"/>
</dbReference>
<dbReference type="CDD" id="cd00082">
    <property type="entry name" value="HisKA"/>
    <property type="match status" value="1"/>
</dbReference>
<dbReference type="SMART" id="SM00387">
    <property type="entry name" value="HATPase_c"/>
    <property type="match status" value="1"/>
</dbReference>
<evidence type="ECO:0000256" key="3">
    <source>
        <dbReference type="ARBA" id="ARBA00022553"/>
    </source>
</evidence>
<evidence type="ECO:0000313" key="7">
    <source>
        <dbReference type="Proteomes" id="UP001482231"/>
    </source>
</evidence>
<dbReference type="SUPFAM" id="SSF55874">
    <property type="entry name" value="ATPase domain of HSP90 chaperone/DNA topoisomerase II/histidine kinase"/>
    <property type="match status" value="1"/>
</dbReference>
<comment type="caution">
    <text evidence="6">The sequence shown here is derived from an EMBL/GenBank/DDBJ whole genome shotgun (WGS) entry which is preliminary data.</text>
</comment>
<dbReference type="SUPFAM" id="SSF55781">
    <property type="entry name" value="GAF domain-like"/>
    <property type="match status" value="1"/>
</dbReference>
<keyword evidence="4" id="KW-0472">Membrane</keyword>
<dbReference type="InterPro" id="IPR036097">
    <property type="entry name" value="HisK_dim/P_sf"/>
</dbReference>
<comment type="catalytic activity">
    <reaction evidence="1">
        <text>ATP + protein L-histidine = ADP + protein N-phospho-L-histidine.</text>
        <dbReference type="EC" id="2.7.13.3"/>
    </reaction>
</comment>
<keyword evidence="3" id="KW-0597">Phosphoprotein</keyword>
<dbReference type="InterPro" id="IPR029016">
    <property type="entry name" value="GAF-like_dom_sf"/>
</dbReference>
<feature type="domain" description="Histidine kinase" evidence="5">
    <location>
        <begin position="480"/>
        <end position="683"/>
    </location>
</feature>
<dbReference type="InterPro" id="IPR005467">
    <property type="entry name" value="His_kinase_dom"/>
</dbReference>
<feature type="transmembrane region" description="Helical" evidence="4">
    <location>
        <begin position="132"/>
        <end position="149"/>
    </location>
</feature>
<keyword evidence="6" id="KW-0418">Kinase</keyword>
<feature type="transmembrane region" description="Helical" evidence="4">
    <location>
        <begin position="100"/>
        <end position="120"/>
    </location>
</feature>